<keyword evidence="1" id="KW-0812">Transmembrane</keyword>
<dbReference type="AlphaFoldDB" id="A0A0J6UZQ5"/>
<organism evidence="2 3">
    <name type="scientific">Methylobacterium variabile</name>
    <dbReference type="NCBI Taxonomy" id="298794"/>
    <lineage>
        <taxon>Bacteria</taxon>
        <taxon>Pseudomonadati</taxon>
        <taxon>Pseudomonadota</taxon>
        <taxon>Alphaproteobacteria</taxon>
        <taxon>Hyphomicrobiales</taxon>
        <taxon>Methylobacteriaceae</taxon>
        <taxon>Methylobacterium</taxon>
    </lineage>
</organism>
<keyword evidence="3" id="KW-1185">Reference proteome</keyword>
<comment type="caution">
    <text evidence="2">The sequence shown here is derived from an EMBL/GenBank/DDBJ whole genome shotgun (WGS) entry which is preliminary data.</text>
</comment>
<proteinExistence type="predicted"/>
<keyword evidence="1" id="KW-0472">Membrane</keyword>
<reference evidence="2 3" key="1">
    <citation type="submission" date="2015-03" db="EMBL/GenBank/DDBJ databases">
        <title>Genome sequencing of Methylobacterium variabile DSM 16961.</title>
        <authorList>
            <person name="Chaudhry V."/>
            <person name="Patil P.B."/>
        </authorList>
    </citation>
    <scope>NUCLEOTIDE SEQUENCE [LARGE SCALE GENOMIC DNA]</scope>
    <source>
        <strain evidence="2 3">DSM 16961</strain>
    </source>
</reference>
<feature type="transmembrane region" description="Helical" evidence="1">
    <location>
        <begin position="24"/>
        <end position="43"/>
    </location>
</feature>
<dbReference type="EMBL" id="LABY01000184">
    <property type="protein sequence ID" value="KMO31981.1"/>
    <property type="molecule type" value="Genomic_DNA"/>
</dbReference>
<evidence type="ECO:0000313" key="2">
    <source>
        <dbReference type="EMBL" id="KMO31981.1"/>
    </source>
</evidence>
<dbReference type="PATRIC" id="fig|298794.3.peg.2578"/>
<accession>A0A0J6UZQ5</accession>
<evidence type="ECO:0000313" key="3">
    <source>
        <dbReference type="Proteomes" id="UP000035955"/>
    </source>
</evidence>
<sequence length="62" mass="6499">MPLRTGAITSLIGVLREQTESFPIALLPLCLLTGAGCGLVFWVGRRRARTGVADSATSVARA</sequence>
<dbReference type="Proteomes" id="UP000035955">
    <property type="component" value="Unassembled WGS sequence"/>
</dbReference>
<protein>
    <submittedName>
        <fullName evidence="2">Uncharacterized protein</fullName>
    </submittedName>
</protein>
<evidence type="ECO:0000256" key="1">
    <source>
        <dbReference type="SAM" id="Phobius"/>
    </source>
</evidence>
<name>A0A0J6UZQ5_9HYPH</name>
<gene>
    <name evidence="2" type="ORF">VQ02_25015</name>
</gene>
<keyword evidence="1" id="KW-1133">Transmembrane helix</keyword>